<dbReference type="Proteomes" id="UP000054350">
    <property type="component" value="Unassembled WGS sequence"/>
</dbReference>
<keyword evidence="11" id="KW-1185">Reference proteome</keyword>
<dbReference type="InterPro" id="IPR000719">
    <property type="entry name" value="Prot_kinase_dom"/>
</dbReference>
<dbReference type="InterPro" id="IPR008271">
    <property type="entry name" value="Ser/Thr_kinase_AS"/>
</dbReference>
<keyword evidence="5 10" id="KW-0418">Kinase</keyword>
<evidence type="ECO:0000256" key="3">
    <source>
        <dbReference type="ARBA" id="ARBA00022679"/>
    </source>
</evidence>
<reference evidence="10 11" key="1">
    <citation type="submission" date="2009-11" db="EMBL/GenBank/DDBJ databases">
        <title>Annotation of Allomyces macrogynus ATCC 38327.</title>
        <authorList>
            <consortium name="The Broad Institute Genome Sequencing Platform"/>
            <person name="Russ C."/>
            <person name="Cuomo C."/>
            <person name="Burger G."/>
            <person name="Gray M.W."/>
            <person name="Holland P.W.H."/>
            <person name="King N."/>
            <person name="Lang F.B.F."/>
            <person name="Roger A.J."/>
            <person name="Ruiz-Trillo I."/>
            <person name="Young S.K."/>
            <person name="Zeng Q."/>
            <person name="Gargeya S."/>
            <person name="Fitzgerald M."/>
            <person name="Haas B."/>
            <person name="Abouelleil A."/>
            <person name="Alvarado L."/>
            <person name="Arachchi H.M."/>
            <person name="Berlin A."/>
            <person name="Chapman S.B."/>
            <person name="Gearin G."/>
            <person name="Goldberg J."/>
            <person name="Griggs A."/>
            <person name="Gujja S."/>
            <person name="Hansen M."/>
            <person name="Heiman D."/>
            <person name="Howarth C."/>
            <person name="Larimer J."/>
            <person name="Lui A."/>
            <person name="MacDonald P.J.P."/>
            <person name="McCowen C."/>
            <person name="Montmayeur A."/>
            <person name="Murphy C."/>
            <person name="Neiman D."/>
            <person name="Pearson M."/>
            <person name="Priest M."/>
            <person name="Roberts A."/>
            <person name="Saif S."/>
            <person name="Shea T."/>
            <person name="Sisk P."/>
            <person name="Stolte C."/>
            <person name="Sykes S."/>
            <person name="Wortman J."/>
            <person name="Nusbaum C."/>
            <person name="Birren B."/>
        </authorList>
    </citation>
    <scope>NUCLEOTIDE SEQUENCE [LARGE SCALE GENOMIC DNA]</scope>
    <source>
        <strain evidence="10 11">ATCC 38327</strain>
    </source>
</reference>
<dbReference type="PANTHER" id="PTHR24346:SF82">
    <property type="entry name" value="KP78A-RELATED"/>
    <property type="match status" value="1"/>
</dbReference>
<dbReference type="PANTHER" id="PTHR24346">
    <property type="entry name" value="MAP/MICROTUBULE AFFINITY-REGULATING KINASE"/>
    <property type="match status" value="1"/>
</dbReference>
<sequence>MLGTLRDREIHGFSLLETIGEGTYGKVKLAHNPSTGESIAIKILCKKTLDSASQDDAVPVVPANDQSHVPKSTSIARLEKEITIHRALNHPNIIRLYESYEDRHYMFLLMELAAGGELFDKIVPDVGLDEQVAHFYFRQLVNGVSYLHKRGVTHRDLKPENMLVDAQGNLKISDFGLATVYRYKGNRRTLTTPCGSPPYLAPEVAQGSYDGERCDVWSMGIILYVLLQGCSLWDEPTGRSPEFVAFIASQCDGEPLPAAWDAVPPEPRKLILGMLQMPNKRTSLAQVAADPWVTQPNPLYNDEDGMCADVERLTNKLMHQLEEHGEEPYITDDHPMFRSISQPPQMSVPLVGALDVPVTAFSQPIMPAYYSQAAHLSQSQAPFNPTQSGTLLSSARLTRFYTDSPPHVLEPLLTSALSDLNAQSQSAVDRDLGTHGLFRPIATSATITVWLVLFQRRMGDPIEFKRFYKKVTAREDVQKVILAGSGAKRAARDLPVVKVPAPAKSELLLPLSMSQSTATSSSTAPEPSRFTPLSQPLAEAKAAAARANGLPLLKRAEEADLFEG</sequence>
<dbReference type="PROSITE" id="PS50011">
    <property type="entry name" value="PROTEIN_KINASE_DOM"/>
    <property type="match status" value="1"/>
</dbReference>
<evidence type="ECO:0000256" key="2">
    <source>
        <dbReference type="ARBA" id="ARBA00022527"/>
    </source>
</evidence>
<dbReference type="PROSITE" id="PS00108">
    <property type="entry name" value="PROTEIN_KINASE_ST"/>
    <property type="match status" value="1"/>
</dbReference>
<evidence type="ECO:0000256" key="1">
    <source>
        <dbReference type="ARBA" id="ARBA00010791"/>
    </source>
</evidence>
<evidence type="ECO:0000259" key="9">
    <source>
        <dbReference type="PROSITE" id="PS50011"/>
    </source>
</evidence>
<dbReference type="STRING" id="578462.A0A0L0SBV4"/>
<keyword evidence="3" id="KW-0808">Transferase</keyword>
<accession>A0A0L0SBV4</accession>
<feature type="domain" description="Protein kinase" evidence="9">
    <location>
        <begin position="13"/>
        <end position="293"/>
    </location>
</feature>
<evidence type="ECO:0000313" key="11">
    <source>
        <dbReference type="Proteomes" id="UP000054350"/>
    </source>
</evidence>
<dbReference type="Gene3D" id="1.10.510.10">
    <property type="entry name" value="Transferase(Phosphotransferase) domain 1"/>
    <property type="match status" value="1"/>
</dbReference>
<dbReference type="SUPFAM" id="SSF56112">
    <property type="entry name" value="Protein kinase-like (PK-like)"/>
    <property type="match status" value="1"/>
</dbReference>
<dbReference type="InterPro" id="IPR017441">
    <property type="entry name" value="Protein_kinase_ATP_BS"/>
</dbReference>
<proteinExistence type="inferred from homology"/>
<feature type="region of interest" description="Disordered" evidence="8">
    <location>
        <begin position="514"/>
        <end position="535"/>
    </location>
</feature>
<dbReference type="PROSITE" id="PS00107">
    <property type="entry name" value="PROTEIN_KINASE_ATP"/>
    <property type="match status" value="1"/>
</dbReference>
<name>A0A0L0SBV4_ALLM3</name>
<dbReference type="AlphaFoldDB" id="A0A0L0SBV4"/>
<dbReference type="OMA" id="HEAITDR"/>
<evidence type="ECO:0000256" key="4">
    <source>
        <dbReference type="ARBA" id="ARBA00022741"/>
    </source>
</evidence>
<evidence type="ECO:0000256" key="5">
    <source>
        <dbReference type="ARBA" id="ARBA00022777"/>
    </source>
</evidence>
<dbReference type="Pfam" id="PF00069">
    <property type="entry name" value="Pkinase"/>
    <property type="match status" value="1"/>
</dbReference>
<feature type="binding site" evidence="7">
    <location>
        <position position="42"/>
    </location>
    <ligand>
        <name>ATP</name>
        <dbReference type="ChEBI" id="CHEBI:30616"/>
    </ligand>
</feature>
<comment type="similarity">
    <text evidence="1">Belongs to the protein kinase superfamily. CAMK Ser/Thr protein kinase family. NIM1 subfamily.</text>
</comment>
<dbReference type="OrthoDB" id="539158at2759"/>
<feature type="compositionally biased region" description="Low complexity" evidence="8">
    <location>
        <begin position="514"/>
        <end position="528"/>
    </location>
</feature>
<protein>
    <submittedName>
        <fullName evidence="10">CAMK/CAMKL/CHK1 protein kinase</fullName>
    </submittedName>
</protein>
<keyword evidence="4 7" id="KW-0547">Nucleotide-binding</keyword>
<reference evidence="11" key="2">
    <citation type="submission" date="2009-11" db="EMBL/GenBank/DDBJ databases">
        <title>The Genome Sequence of Allomyces macrogynus strain ATCC 38327.</title>
        <authorList>
            <consortium name="The Broad Institute Genome Sequencing Platform"/>
            <person name="Russ C."/>
            <person name="Cuomo C."/>
            <person name="Shea T."/>
            <person name="Young S.K."/>
            <person name="Zeng Q."/>
            <person name="Koehrsen M."/>
            <person name="Haas B."/>
            <person name="Borodovsky M."/>
            <person name="Guigo R."/>
            <person name="Alvarado L."/>
            <person name="Berlin A."/>
            <person name="Borenstein D."/>
            <person name="Chen Z."/>
            <person name="Engels R."/>
            <person name="Freedman E."/>
            <person name="Gellesch M."/>
            <person name="Goldberg J."/>
            <person name="Griggs A."/>
            <person name="Gujja S."/>
            <person name="Heiman D."/>
            <person name="Hepburn T."/>
            <person name="Howarth C."/>
            <person name="Jen D."/>
            <person name="Larson L."/>
            <person name="Lewis B."/>
            <person name="Mehta T."/>
            <person name="Park D."/>
            <person name="Pearson M."/>
            <person name="Roberts A."/>
            <person name="Saif S."/>
            <person name="Shenoy N."/>
            <person name="Sisk P."/>
            <person name="Stolte C."/>
            <person name="Sykes S."/>
            <person name="Walk T."/>
            <person name="White J."/>
            <person name="Yandava C."/>
            <person name="Burger G."/>
            <person name="Gray M.W."/>
            <person name="Holland P.W.H."/>
            <person name="King N."/>
            <person name="Lang F.B.F."/>
            <person name="Roger A.J."/>
            <person name="Ruiz-Trillo I."/>
            <person name="Lander E."/>
            <person name="Nusbaum C."/>
        </authorList>
    </citation>
    <scope>NUCLEOTIDE SEQUENCE [LARGE SCALE GENOMIC DNA]</scope>
    <source>
        <strain evidence="11">ATCC 38327</strain>
    </source>
</reference>
<evidence type="ECO:0000256" key="8">
    <source>
        <dbReference type="SAM" id="MobiDB-lite"/>
    </source>
</evidence>
<dbReference type="InterPro" id="IPR011009">
    <property type="entry name" value="Kinase-like_dom_sf"/>
</dbReference>
<dbReference type="GO" id="GO:0005737">
    <property type="term" value="C:cytoplasm"/>
    <property type="evidence" value="ECO:0007669"/>
    <property type="project" value="TreeGrafter"/>
</dbReference>
<evidence type="ECO:0000256" key="6">
    <source>
        <dbReference type="ARBA" id="ARBA00022840"/>
    </source>
</evidence>
<dbReference type="GO" id="GO:0004674">
    <property type="term" value="F:protein serine/threonine kinase activity"/>
    <property type="evidence" value="ECO:0007669"/>
    <property type="project" value="UniProtKB-KW"/>
</dbReference>
<dbReference type="EMBL" id="GG745335">
    <property type="protein sequence ID" value="KNE59885.1"/>
    <property type="molecule type" value="Genomic_DNA"/>
</dbReference>
<evidence type="ECO:0000313" key="10">
    <source>
        <dbReference type="EMBL" id="KNE59885.1"/>
    </source>
</evidence>
<dbReference type="eggNOG" id="KOG0590">
    <property type="taxonomic scope" value="Eukaryota"/>
</dbReference>
<dbReference type="FunFam" id="1.10.510.10:FF:000571">
    <property type="entry name" value="Maternal embryonic leucine zipper kinase"/>
    <property type="match status" value="1"/>
</dbReference>
<keyword evidence="2" id="KW-0723">Serine/threonine-protein kinase</keyword>
<organism evidence="10 11">
    <name type="scientific">Allomyces macrogynus (strain ATCC 38327)</name>
    <name type="common">Allomyces javanicus var. macrogynus</name>
    <dbReference type="NCBI Taxonomy" id="578462"/>
    <lineage>
        <taxon>Eukaryota</taxon>
        <taxon>Fungi</taxon>
        <taxon>Fungi incertae sedis</taxon>
        <taxon>Blastocladiomycota</taxon>
        <taxon>Blastocladiomycetes</taxon>
        <taxon>Blastocladiales</taxon>
        <taxon>Blastocladiaceae</taxon>
        <taxon>Allomyces</taxon>
    </lineage>
</organism>
<dbReference type="GO" id="GO:0035556">
    <property type="term" value="P:intracellular signal transduction"/>
    <property type="evidence" value="ECO:0007669"/>
    <property type="project" value="TreeGrafter"/>
</dbReference>
<dbReference type="VEuPathDB" id="FungiDB:AMAG_05334"/>
<gene>
    <name evidence="10" type="ORF">AMAG_05334</name>
</gene>
<evidence type="ECO:0000256" key="7">
    <source>
        <dbReference type="PROSITE-ProRule" id="PRU10141"/>
    </source>
</evidence>
<dbReference type="SMART" id="SM00220">
    <property type="entry name" value="S_TKc"/>
    <property type="match status" value="1"/>
</dbReference>
<keyword evidence="6 7" id="KW-0067">ATP-binding</keyword>
<dbReference type="GO" id="GO:0005524">
    <property type="term" value="F:ATP binding"/>
    <property type="evidence" value="ECO:0007669"/>
    <property type="project" value="UniProtKB-UniRule"/>
</dbReference>